<dbReference type="AlphaFoldDB" id="A0A6S7FEN1"/>
<proteinExistence type="predicted"/>
<sequence>MSEAVLKSQTGWGRWAVFLLSYVGIVWVGVNCAQLSCHSCKTLLQTNQTPAKCNRTVENCDIQNSFCGILLWYKENAGVIYQESCVPHDVCRNVTAGCPKKSCYLYCCSKDQCNMYDQVNQSIDNSLASIMKEHPNMVPTEPASTKTVINESTTLPTNDILSTLDTRPPCLALASLLKCSRLTMVLLLTVIFLKDYIEI</sequence>
<evidence type="ECO:0000313" key="2">
    <source>
        <dbReference type="Proteomes" id="UP001152795"/>
    </source>
</evidence>
<reference evidence="1" key="1">
    <citation type="submission" date="2020-04" db="EMBL/GenBank/DDBJ databases">
        <authorList>
            <person name="Alioto T."/>
            <person name="Alioto T."/>
            <person name="Gomez Garrido J."/>
        </authorList>
    </citation>
    <scope>NUCLEOTIDE SEQUENCE</scope>
    <source>
        <strain evidence="1">A484AB</strain>
    </source>
</reference>
<accession>A0A6S7FEN1</accession>
<name>A0A6S7FEN1_PARCT</name>
<keyword evidence="2" id="KW-1185">Reference proteome</keyword>
<organism evidence="1 2">
    <name type="scientific">Paramuricea clavata</name>
    <name type="common">Red gorgonian</name>
    <name type="synonym">Violescent sea-whip</name>
    <dbReference type="NCBI Taxonomy" id="317549"/>
    <lineage>
        <taxon>Eukaryota</taxon>
        <taxon>Metazoa</taxon>
        <taxon>Cnidaria</taxon>
        <taxon>Anthozoa</taxon>
        <taxon>Octocorallia</taxon>
        <taxon>Malacalcyonacea</taxon>
        <taxon>Plexauridae</taxon>
        <taxon>Paramuricea</taxon>
    </lineage>
</organism>
<protein>
    <submittedName>
        <fullName evidence="1">Uncharacterized protein</fullName>
    </submittedName>
</protein>
<dbReference type="CDD" id="cd00117">
    <property type="entry name" value="TFP"/>
    <property type="match status" value="1"/>
</dbReference>
<gene>
    <name evidence="1" type="ORF">PACLA_8A075898</name>
</gene>
<dbReference type="EMBL" id="CACRXK020000073">
    <property type="protein sequence ID" value="CAB3977834.1"/>
    <property type="molecule type" value="Genomic_DNA"/>
</dbReference>
<evidence type="ECO:0000313" key="1">
    <source>
        <dbReference type="EMBL" id="CAB3977834.1"/>
    </source>
</evidence>
<comment type="caution">
    <text evidence="1">The sequence shown here is derived from an EMBL/GenBank/DDBJ whole genome shotgun (WGS) entry which is preliminary data.</text>
</comment>
<dbReference type="Proteomes" id="UP001152795">
    <property type="component" value="Unassembled WGS sequence"/>
</dbReference>